<dbReference type="Proteomes" id="UP001215280">
    <property type="component" value="Unassembled WGS sequence"/>
</dbReference>
<evidence type="ECO:0000313" key="2">
    <source>
        <dbReference type="EMBL" id="KAJ7727122.1"/>
    </source>
</evidence>
<sequence length="196" mass="22079">MPYSSSPTPNACISQTRLHLAQKIERVMETFAIAYDRRLITSPPLATWVSAPPWPLEIRVLSRPVNDHPPNLFSFPSRQERDLALKVLDTPPMHHYVKCLVARIHSLPQQESLYTDHIQSDPNWALTYPTLDLLIWTTSQELHKNKTDRNCKSACQLPHLAPPPQQPPEASPPTFEASPRSIKTSVSFETTGATGD</sequence>
<comment type="caution">
    <text evidence="2">The sequence shown here is derived from an EMBL/GenBank/DDBJ whole genome shotgun (WGS) entry which is preliminary data.</text>
</comment>
<feature type="region of interest" description="Disordered" evidence="1">
    <location>
        <begin position="154"/>
        <end position="196"/>
    </location>
</feature>
<proteinExistence type="predicted"/>
<dbReference type="AlphaFoldDB" id="A0AAD7HS47"/>
<keyword evidence="3" id="KW-1185">Reference proteome</keyword>
<reference evidence="2" key="1">
    <citation type="submission" date="2023-03" db="EMBL/GenBank/DDBJ databases">
        <title>Massive genome expansion in bonnet fungi (Mycena s.s.) driven by repeated elements and novel gene families across ecological guilds.</title>
        <authorList>
            <consortium name="Lawrence Berkeley National Laboratory"/>
            <person name="Harder C.B."/>
            <person name="Miyauchi S."/>
            <person name="Viragh M."/>
            <person name="Kuo A."/>
            <person name="Thoen E."/>
            <person name="Andreopoulos B."/>
            <person name="Lu D."/>
            <person name="Skrede I."/>
            <person name="Drula E."/>
            <person name="Henrissat B."/>
            <person name="Morin E."/>
            <person name="Kohler A."/>
            <person name="Barry K."/>
            <person name="LaButti K."/>
            <person name="Morin E."/>
            <person name="Salamov A."/>
            <person name="Lipzen A."/>
            <person name="Mereny Z."/>
            <person name="Hegedus B."/>
            <person name="Baldrian P."/>
            <person name="Stursova M."/>
            <person name="Weitz H."/>
            <person name="Taylor A."/>
            <person name="Grigoriev I.V."/>
            <person name="Nagy L.G."/>
            <person name="Martin F."/>
            <person name="Kauserud H."/>
        </authorList>
    </citation>
    <scope>NUCLEOTIDE SEQUENCE</scope>
    <source>
        <strain evidence="2">CBHHK188m</strain>
    </source>
</reference>
<name>A0AAD7HS47_9AGAR</name>
<feature type="compositionally biased region" description="Polar residues" evidence="1">
    <location>
        <begin position="181"/>
        <end position="196"/>
    </location>
</feature>
<dbReference type="EMBL" id="JARJLG010000214">
    <property type="protein sequence ID" value="KAJ7727122.1"/>
    <property type="molecule type" value="Genomic_DNA"/>
</dbReference>
<organism evidence="2 3">
    <name type="scientific">Mycena maculata</name>
    <dbReference type="NCBI Taxonomy" id="230809"/>
    <lineage>
        <taxon>Eukaryota</taxon>
        <taxon>Fungi</taxon>
        <taxon>Dikarya</taxon>
        <taxon>Basidiomycota</taxon>
        <taxon>Agaricomycotina</taxon>
        <taxon>Agaricomycetes</taxon>
        <taxon>Agaricomycetidae</taxon>
        <taxon>Agaricales</taxon>
        <taxon>Marasmiineae</taxon>
        <taxon>Mycenaceae</taxon>
        <taxon>Mycena</taxon>
    </lineage>
</organism>
<gene>
    <name evidence="2" type="ORF">DFH07DRAFT_970268</name>
</gene>
<feature type="compositionally biased region" description="Pro residues" evidence="1">
    <location>
        <begin position="160"/>
        <end position="171"/>
    </location>
</feature>
<accession>A0AAD7HS47</accession>
<evidence type="ECO:0000256" key="1">
    <source>
        <dbReference type="SAM" id="MobiDB-lite"/>
    </source>
</evidence>
<evidence type="ECO:0000313" key="3">
    <source>
        <dbReference type="Proteomes" id="UP001215280"/>
    </source>
</evidence>
<protein>
    <submittedName>
        <fullName evidence="2">Uncharacterized protein</fullName>
    </submittedName>
</protein>